<feature type="compositionally biased region" description="Low complexity" evidence="1">
    <location>
        <begin position="538"/>
        <end position="555"/>
    </location>
</feature>
<dbReference type="Gene3D" id="3.10.620.30">
    <property type="match status" value="1"/>
</dbReference>
<feature type="region of interest" description="Disordered" evidence="1">
    <location>
        <begin position="536"/>
        <end position="591"/>
    </location>
</feature>
<dbReference type="InterPro" id="IPR056288">
    <property type="entry name" value="CEP76_C"/>
</dbReference>
<feature type="compositionally biased region" description="Acidic residues" evidence="1">
    <location>
        <begin position="352"/>
        <end position="362"/>
    </location>
</feature>
<dbReference type="OrthoDB" id="2162143at2759"/>
<dbReference type="AlphaFoldDB" id="A0A391NVU4"/>
<dbReference type="GO" id="GO:1905515">
    <property type="term" value="P:non-motile cilium assembly"/>
    <property type="evidence" value="ECO:0007669"/>
    <property type="project" value="TreeGrafter"/>
</dbReference>
<feature type="region of interest" description="Disordered" evidence="1">
    <location>
        <begin position="291"/>
        <end position="367"/>
    </location>
</feature>
<evidence type="ECO:0000259" key="3">
    <source>
        <dbReference type="Pfam" id="PF24656"/>
    </source>
</evidence>
<keyword evidence="5" id="KW-1185">Reference proteome</keyword>
<dbReference type="Pfam" id="PF24656">
    <property type="entry name" value="CEPT76_peptidase"/>
    <property type="match status" value="1"/>
</dbReference>
<proteinExistence type="predicted"/>
<evidence type="ECO:0000259" key="2">
    <source>
        <dbReference type="Pfam" id="PF24652"/>
    </source>
</evidence>
<protein>
    <submittedName>
        <fullName evidence="4">Uncharacterized protein</fullName>
    </submittedName>
</protein>
<dbReference type="PANTHER" id="PTHR20837">
    <property type="entry name" value="CENTROSOMAL PROTEIN-RELATED"/>
    <property type="match status" value="1"/>
</dbReference>
<evidence type="ECO:0000256" key="1">
    <source>
        <dbReference type="SAM" id="MobiDB-lite"/>
    </source>
</evidence>
<dbReference type="InterPro" id="IPR056290">
    <property type="entry name" value="CEPT76/DRC7_peptidase-like_dom"/>
</dbReference>
<dbReference type="PANTHER" id="PTHR20837:SF0">
    <property type="entry name" value="COILED-COIL AND C2 DOMAIN-CONTAINING PROTEIN 2A"/>
    <property type="match status" value="1"/>
</dbReference>
<dbReference type="GO" id="GO:0035869">
    <property type="term" value="C:ciliary transition zone"/>
    <property type="evidence" value="ECO:0007669"/>
    <property type="project" value="TreeGrafter"/>
</dbReference>
<dbReference type="InterPro" id="IPR052434">
    <property type="entry name" value="Tectonic-like_complex_comp"/>
</dbReference>
<feature type="compositionally biased region" description="Basic and acidic residues" evidence="1">
    <location>
        <begin position="305"/>
        <end position="316"/>
    </location>
</feature>
<dbReference type="GO" id="GO:1904491">
    <property type="term" value="P:protein localization to ciliary transition zone"/>
    <property type="evidence" value="ECO:0007669"/>
    <property type="project" value="TreeGrafter"/>
</dbReference>
<comment type="caution">
    <text evidence="4">The sequence shown here is derived from an EMBL/GenBank/DDBJ whole genome shotgun (WGS) entry which is preliminary data.</text>
</comment>
<organism evidence="4 5">
    <name type="scientific">Kipferlia bialata</name>
    <dbReference type="NCBI Taxonomy" id="797122"/>
    <lineage>
        <taxon>Eukaryota</taxon>
        <taxon>Metamonada</taxon>
        <taxon>Carpediemonas-like organisms</taxon>
        <taxon>Kipferlia</taxon>
    </lineage>
</organism>
<accession>A0A391NVU4</accession>
<sequence length="1256" mass="133474">MAGLSGRSGGDPPLLYKSRGLAGGSATQFNVFGGVIPPYCPSFGTNSSRMAYRLLNESAPRDRERRAKDRTIFSPWGVVGTRTELLPATANPTLPRLPRNPPLAYMTCDSDVLAVPPQPSEEAVPSDPSRTYTLRLRLGRVLVRDHSQMGARERALLRLVDAYEAYAGGPEARSLPSLEDRLGRARSRLGAALSLGGGTHSTQALLSACQQVGQTAKGATPQMTEAVRDCVAVAQEAERVRTELRVLAGKCVTLYEALLEIEPDPPVEMDVEGWSGDAGASSMLVRCGAALAGKGPGPVSLGTPRGDRGRGRDTPTFRRNRPPALESDAGSEGSGSSEHSDSFQAGRSGSESESESGSEGEDTLPARVEMRLLRGRDRERGPASEADADADKVQARVAVVVDGRTAGSTDPLPLPSMWALGAGGMGSKPKGASFRLEVGSDPVVHLELQVKARLGIWVRIARSAAMPLPSGTGTVPGTVSLSNRGRGAEVGAVVGYACRWVEAVPPSCLVSQALPSLPASLGATMASPGVAPYEGVGATADPNNPNAPPINVRPASQAGGRDTPTNRPRSRARTPVAQGGRLGKGGDGPQYESRAITVGVQGRVGPVPVANTHEAPAMEHVDLGPVGETIFLDHARALAKQLRSQGEATLRTDCGALVTRNVPPTTPVMEVFLQWLGGLLVARPLRPVVRVPASHTAPGAPSVTETGLTLVVRLGRLYKCPSAVSSPRVRLEYEGQTLESEPFRANLAPSRPFCFTFVPPVDDKGQPLHTPSALLQCPSRLRVVLEDIVTVEGEVDDRDRGSVIPMQQRLVHHVASASVPILPVLLDGRLEETLILTAPPIGTYAGGKRPPRLDVLLSFSPATRIPTETPPAVDPERVILEGPEPTGLTQVELLRHYRRWAQRVGTAHGTSPHEMAFAPTLRGPVFVCRLLNTQWPGIDGHGHTIGYLARLAASLPFLRDATLFGGSMDVWTTPGQAVSIRAGDWEEHALLLTSLLLTCGYDAVCAAGGSGLEGAVLYVMVFTDSGTVVIDPVDGRQYTTHDACPYLSLDYVFNAHNLYANVQSDRHPMDVEFPLSQQRCWAALIPPSPSGAERQSVLPAFAPLDLSPPAFVPPAPDVTASLTAALTHTLASSLEHWRVRFVTRWDKGLAQAMLPVLQSLEAWRRADVADTPALLAAARQQHKAATASFHRGSGSIHEAVIEQVWTDSNALVDAVQETGVHKARTEGAEFALSVYLAPYSPTMIHVWVYVACVTGL</sequence>
<dbReference type="EMBL" id="BDIP01000942">
    <property type="protein sequence ID" value="GCA62579.1"/>
    <property type="molecule type" value="Genomic_DNA"/>
</dbReference>
<gene>
    <name evidence="4" type="ORF">KIPB_004415</name>
</gene>
<evidence type="ECO:0000313" key="4">
    <source>
        <dbReference type="EMBL" id="GCA62579.1"/>
    </source>
</evidence>
<dbReference type="Proteomes" id="UP000265618">
    <property type="component" value="Unassembled WGS sequence"/>
</dbReference>
<evidence type="ECO:0000313" key="5">
    <source>
        <dbReference type="Proteomes" id="UP000265618"/>
    </source>
</evidence>
<reference evidence="4 5" key="1">
    <citation type="journal article" date="2018" name="PLoS ONE">
        <title>The draft genome of Kipferlia bialata reveals reductive genome evolution in fornicate parasites.</title>
        <authorList>
            <person name="Tanifuji G."/>
            <person name="Takabayashi S."/>
            <person name="Kume K."/>
            <person name="Takagi M."/>
            <person name="Nakayama T."/>
            <person name="Kamikawa R."/>
            <person name="Inagaki Y."/>
            <person name="Hashimoto T."/>
        </authorList>
    </citation>
    <scope>NUCLEOTIDE SEQUENCE [LARGE SCALE GENOMIC DNA]</scope>
    <source>
        <strain evidence="4">NY0173</strain>
    </source>
</reference>
<feature type="compositionally biased region" description="Low complexity" evidence="1">
    <location>
        <begin position="326"/>
        <end position="337"/>
    </location>
</feature>
<feature type="domain" description="Centrosomal protein of 76 kDa C-terminal" evidence="2">
    <location>
        <begin position="1122"/>
        <end position="1253"/>
    </location>
</feature>
<name>A0A391NVU4_9EUKA</name>
<dbReference type="Pfam" id="PF24652">
    <property type="entry name" value="CEP76_C"/>
    <property type="match status" value="1"/>
</dbReference>
<feature type="domain" description="CEP76/DRC7 peptidase-like" evidence="3">
    <location>
        <begin position="969"/>
        <end position="1084"/>
    </location>
</feature>